<proteinExistence type="predicted"/>
<gene>
    <name evidence="3" type="ORF">CAL65_04325</name>
</gene>
<reference evidence="4" key="1">
    <citation type="submission" date="2017-05" db="EMBL/GenBank/DDBJ databases">
        <authorList>
            <person name="Sharma S."/>
            <person name="Sidhu C."/>
            <person name="Pinnaka A.K."/>
        </authorList>
    </citation>
    <scope>NUCLEOTIDE SEQUENCE [LARGE SCALE GENOMIC DNA]</scope>
    <source>
        <strain evidence="4">AK93</strain>
    </source>
</reference>
<dbReference type="Gene3D" id="3.30.70.1630">
    <property type="match status" value="1"/>
</dbReference>
<keyword evidence="1" id="KW-0809">Transit peptide</keyword>
<protein>
    <recommendedName>
        <fullName evidence="2">CAF17 C-terminal domain-containing protein</fullName>
    </recommendedName>
</protein>
<dbReference type="AlphaFoldDB" id="A0A3E0X063"/>
<evidence type="ECO:0000259" key="2">
    <source>
        <dbReference type="Pfam" id="PF25455"/>
    </source>
</evidence>
<dbReference type="Gene3D" id="2.40.30.160">
    <property type="match status" value="1"/>
</dbReference>
<dbReference type="SUPFAM" id="SSF103025">
    <property type="entry name" value="Folate-binding domain"/>
    <property type="match status" value="1"/>
</dbReference>
<dbReference type="NCBIfam" id="TIGR03317">
    <property type="entry name" value="ygfZ_signature"/>
    <property type="match status" value="1"/>
</dbReference>
<dbReference type="Pfam" id="PF25455">
    <property type="entry name" value="Beta-barrel_CAF17_C"/>
    <property type="match status" value="1"/>
</dbReference>
<sequence>MTQPWLPLLPAAAQINEQGAVIADTATDAKAATTQASLAPLPSQAVIRVTGADAAEFLHSQLSNDIRGLGEAETCLAAYCNPKGRMLALFRVVRDGDDFLLLLERELMATVLPRLKMFVLRAKVTLSEETEMLALGIARTEAPLKALFGDLPQGKGVVRDTNAYLLRLPSAERLYLLLAKPAEMSRYWPSLTADAAVVGTAAWRLLMIRAGLPDVFGATQESLIPQTVNLDLLDGINFKKGCYPGQEIVARMHYLGKLKRRMYRVRVASQEIAAGGEVRDAKDALVGELVLAAPSDEDGCSEALAVLRIDRLEDPNLHVGKAPVGLLTQAYEIPQE</sequence>
<organism evidence="3 4">
    <name type="scientific">Alkalilimnicola ehrlichii</name>
    <dbReference type="NCBI Taxonomy" id="351052"/>
    <lineage>
        <taxon>Bacteria</taxon>
        <taxon>Pseudomonadati</taxon>
        <taxon>Pseudomonadota</taxon>
        <taxon>Gammaproteobacteria</taxon>
        <taxon>Chromatiales</taxon>
        <taxon>Ectothiorhodospiraceae</taxon>
        <taxon>Alkalilimnicola</taxon>
    </lineage>
</organism>
<evidence type="ECO:0000313" key="3">
    <source>
        <dbReference type="EMBL" id="RFA38575.1"/>
    </source>
</evidence>
<evidence type="ECO:0000313" key="4">
    <source>
        <dbReference type="Proteomes" id="UP000256763"/>
    </source>
</evidence>
<dbReference type="InterPro" id="IPR057460">
    <property type="entry name" value="CAF17_C"/>
</dbReference>
<dbReference type="PANTHER" id="PTHR22602">
    <property type="entry name" value="TRANSFERASE CAF17, MITOCHONDRIAL-RELATED"/>
    <property type="match status" value="1"/>
</dbReference>
<dbReference type="GO" id="GO:0016226">
    <property type="term" value="P:iron-sulfur cluster assembly"/>
    <property type="evidence" value="ECO:0007669"/>
    <property type="project" value="TreeGrafter"/>
</dbReference>
<dbReference type="PIRSF" id="PIRSF006487">
    <property type="entry name" value="GcvT"/>
    <property type="match status" value="1"/>
</dbReference>
<dbReference type="OrthoDB" id="9796287at2"/>
<evidence type="ECO:0000256" key="1">
    <source>
        <dbReference type="ARBA" id="ARBA00022946"/>
    </source>
</evidence>
<dbReference type="InterPro" id="IPR017703">
    <property type="entry name" value="YgfZ/GCV_T_CS"/>
</dbReference>
<dbReference type="RefSeq" id="WP_116302579.1">
    <property type="nucleotide sequence ID" value="NZ_NFZV01000012.1"/>
</dbReference>
<keyword evidence="4" id="KW-1185">Reference proteome</keyword>
<dbReference type="Proteomes" id="UP000256763">
    <property type="component" value="Unassembled WGS sequence"/>
</dbReference>
<comment type="caution">
    <text evidence="3">The sequence shown here is derived from an EMBL/GenBank/DDBJ whole genome shotgun (WGS) entry which is preliminary data.</text>
</comment>
<accession>A0A3E0X063</accession>
<dbReference type="InterPro" id="IPR045179">
    <property type="entry name" value="YgfZ/GcvT"/>
</dbReference>
<dbReference type="PANTHER" id="PTHR22602:SF0">
    <property type="entry name" value="TRANSFERASE CAF17, MITOCHONDRIAL-RELATED"/>
    <property type="match status" value="1"/>
</dbReference>
<dbReference type="Gene3D" id="3.30.70.1400">
    <property type="entry name" value="Aminomethyltransferase beta-barrel domains"/>
    <property type="match status" value="1"/>
</dbReference>
<feature type="domain" description="CAF17 C-terminal" evidence="2">
    <location>
        <begin position="259"/>
        <end position="324"/>
    </location>
</feature>
<dbReference type="EMBL" id="NFZW01000003">
    <property type="protein sequence ID" value="RFA38575.1"/>
    <property type="molecule type" value="Genomic_DNA"/>
</dbReference>
<name>A0A3E0X063_9GAMM</name>